<feature type="transmembrane region" description="Helical" evidence="1">
    <location>
        <begin position="12"/>
        <end position="29"/>
    </location>
</feature>
<reference evidence="2 3" key="1">
    <citation type="submission" date="2013-08" db="EMBL/GenBank/DDBJ databases">
        <authorList>
            <person name="Weinstock G."/>
            <person name="Sodergren E."/>
            <person name="Wylie T."/>
            <person name="Fulton L."/>
            <person name="Fulton R."/>
            <person name="Fronick C."/>
            <person name="O'Laughlin M."/>
            <person name="Godfrey J."/>
            <person name="Miner T."/>
            <person name="Herter B."/>
            <person name="Appelbaum E."/>
            <person name="Cordes M."/>
            <person name="Lek S."/>
            <person name="Wollam A."/>
            <person name="Pepin K.H."/>
            <person name="Palsikar V.B."/>
            <person name="Mitreva M."/>
            <person name="Wilson R.K."/>
        </authorList>
    </citation>
    <scope>NUCLEOTIDE SEQUENCE [LARGE SCALE GENOMIC DNA]</scope>
    <source>
        <strain evidence="2 3">ATCC 15930</strain>
    </source>
</reference>
<sequence>MEKTSFKKQLSQLFVAATVGIVVITVLTKDAVTVHWVLPLDLEMHAPPYFLLVVPVAAVIAYLVFTKVSFTSYRVNHRKHAIPQTERNMELISHYKDSMLLALTGLMLYITIGFAGLFPFTPIAITFFALYMGFQSYRFHSQVMRDNDTV</sequence>
<keyword evidence="1" id="KW-0812">Transmembrane</keyword>
<proteinExistence type="predicted"/>
<protein>
    <submittedName>
        <fullName evidence="2">Uncharacterized protein</fullName>
    </submittedName>
</protein>
<evidence type="ECO:0000313" key="2">
    <source>
        <dbReference type="EMBL" id="KDR51128.1"/>
    </source>
</evidence>
<dbReference type="AlphaFoldDB" id="A0A069QE19"/>
<accession>A0A069QE19</accession>
<evidence type="ECO:0000256" key="1">
    <source>
        <dbReference type="SAM" id="Phobius"/>
    </source>
</evidence>
<gene>
    <name evidence="2" type="ORF">HMPREF1991_02840</name>
</gene>
<feature type="transmembrane region" description="Helical" evidence="1">
    <location>
        <begin position="106"/>
        <end position="134"/>
    </location>
</feature>
<dbReference type="RefSeq" id="WP_018967180.1">
    <property type="nucleotide sequence ID" value="NZ_KB899213.1"/>
</dbReference>
<keyword evidence="3" id="KW-1185">Reference proteome</keyword>
<dbReference type="Proteomes" id="UP000027442">
    <property type="component" value="Unassembled WGS sequence"/>
</dbReference>
<comment type="caution">
    <text evidence="2">The sequence shown here is derived from an EMBL/GenBank/DDBJ whole genome shotgun (WGS) entry which is preliminary data.</text>
</comment>
<dbReference type="HOGENOM" id="CLU_149330_0_0_10"/>
<organism evidence="2 3">
    <name type="scientific">Hoylesella loescheii DSM 19665 = JCM 12249 = ATCC 15930</name>
    <dbReference type="NCBI Taxonomy" id="1122985"/>
    <lineage>
        <taxon>Bacteria</taxon>
        <taxon>Pseudomonadati</taxon>
        <taxon>Bacteroidota</taxon>
        <taxon>Bacteroidia</taxon>
        <taxon>Bacteroidales</taxon>
        <taxon>Prevotellaceae</taxon>
        <taxon>Hoylesella</taxon>
    </lineage>
</organism>
<name>A0A069QE19_HOYLO</name>
<keyword evidence="1" id="KW-1133">Transmembrane helix</keyword>
<evidence type="ECO:0000313" key="3">
    <source>
        <dbReference type="Proteomes" id="UP000027442"/>
    </source>
</evidence>
<dbReference type="PATRIC" id="fig|1122985.7.peg.2935"/>
<feature type="transmembrane region" description="Helical" evidence="1">
    <location>
        <begin position="49"/>
        <end position="70"/>
    </location>
</feature>
<dbReference type="EMBL" id="JNGW01000121">
    <property type="protein sequence ID" value="KDR51128.1"/>
    <property type="molecule type" value="Genomic_DNA"/>
</dbReference>
<keyword evidence="1" id="KW-0472">Membrane</keyword>